<keyword evidence="3" id="KW-1185">Reference proteome</keyword>
<comment type="caution">
    <text evidence="2">The sequence shown here is derived from an EMBL/GenBank/DDBJ whole genome shotgun (WGS) entry which is preliminary data.</text>
</comment>
<evidence type="ECO:0000313" key="2">
    <source>
        <dbReference type="EMBL" id="MED6165904.1"/>
    </source>
</evidence>
<evidence type="ECO:0008006" key="4">
    <source>
        <dbReference type="Google" id="ProtNLM"/>
    </source>
</evidence>
<evidence type="ECO:0000256" key="1">
    <source>
        <dbReference type="SAM" id="SignalP"/>
    </source>
</evidence>
<proteinExistence type="predicted"/>
<dbReference type="EMBL" id="JASCZI010124322">
    <property type="protein sequence ID" value="MED6165904.1"/>
    <property type="molecule type" value="Genomic_DNA"/>
</dbReference>
<feature type="signal peptide" evidence="1">
    <location>
        <begin position="1"/>
        <end position="24"/>
    </location>
</feature>
<keyword evidence="1" id="KW-0732">Signal</keyword>
<sequence>MFEEVRWWWLVTVMLMRPLPSSLCSAKAASFSCCIRSLILDPCHFAAPSQPHTLPGSRLAVLPCSLLGRTIVLTSSLCS</sequence>
<dbReference type="Proteomes" id="UP001341840">
    <property type="component" value="Unassembled WGS sequence"/>
</dbReference>
<protein>
    <recommendedName>
        <fullName evidence="4">Secreted protein</fullName>
    </recommendedName>
</protein>
<reference evidence="2 3" key="1">
    <citation type="journal article" date="2023" name="Plants (Basel)">
        <title>Bridging the Gap: Combining Genomics and Transcriptomics Approaches to Understand Stylosanthes scabra, an Orphan Legume from the Brazilian Caatinga.</title>
        <authorList>
            <person name="Ferreira-Neto J.R.C."/>
            <person name="da Silva M.D."/>
            <person name="Binneck E."/>
            <person name="de Melo N.F."/>
            <person name="da Silva R.H."/>
            <person name="de Melo A.L.T.M."/>
            <person name="Pandolfi V."/>
            <person name="Bustamante F.O."/>
            <person name="Brasileiro-Vidal A.C."/>
            <person name="Benko-Iseppon A.M."/>
        </authorList>
    </citation>
    <scope>NUCLEOTIDE SEQUENCE [LARGE SCALE GENOMIC DNA]</scope>
    <source>
        <tissue evidence="2">Leaves</tissue>
    </source>
</reference>
<feature type="non-terminal residue" evidence="2">
    <location>
        <position position="79"/>
    </location>
</feature>
<organism evidence="2 3">
    <name type="scientific">Stylosanthes scabra</name>
    <dbReference type="NCBI Taxonomy" id="79078"/>
    <lineage>
        <taxon>Eukaryota</taxon>
        <taxon>Viridiplantae</taxon>
        <taxon>Streptophyta</taxon>
        <taxon>Embryophyta</taxon>
        <taxon>Tracheophyta</taxon>
        <taxon>Spermatophyta</taxon>
        <taxon>Magnoliopsida</taxon>
        <taxon>eudicotyledons</taxon>
        <taxon>Gunneridae</taxon>
        <taxon>Pentapetalae</taxon>
        <taxon>rosids</taxon>
        <taxon>fabids</taxon>
        <taxon>Fabales</taxon>
        <taxon>Fabaceae</taxon>
        <taxon>Papilionoideae</taxon>
        <taxon>50 kb inversion clade</taxon>
        <taxon>dalbergioids sensu lato</taxon>
        <taxon>Dalbergieae</taxon>
        <taxon>Pterocarpus clade</taxon>
        <taxon>Stylosanthes</taxon>
    </lineage>
</organism>
<name>A0ABU6UXT5_9FABA</name>
<feature type="chain" id="PRO_5046355097" description="Secreted protein" evidence="1">
    <location>
        <begin position="25"/>
        <end position="79"/>
    </location>
</feature>
<gene>
    <name evidence="2" type="ORF">PIB30_103992</name>
</gene>
<evidence type="ECO:0000313" key="3">
    <source>
        <dbReference type="Proteomes" id="UP001341840"/>
    </source>
</evidence>
<accession>A0ABU6UXT5</accession>